<feature type="domain" description="Helix-turn-helix" evidence="1">
    <location>
        <begin position="20"/>
        <end position="62"/>
    </location>
</feature>
<dbReference type="GO" id="GO:0003677">
    <property type="term" value="F:DNA binding"/>
    <property type="evidence" value="ECO:0007669"/>
    <property type="project" value="InterPro"/>
</dbReference>
<dbReference type="Pfam" id="PF12728">
    <property type="entry name" value="HTH_17"/>
    <property type="match status" value="1"/>
</dbReference>
<gene>
    <name evidence="2" type="ORF">EDD32_3152</name>
</gene>
<reference evidence="2 3" key="1">
    <citation type="submission" date="2018-11" db="EMBL/GenBank/DDBJ databases">
        <title>Sequencing the genomes of 1000 actinobacteria strains.</title>
        <authorList>
            <person name="Klenk H.-P."/>
        </authorList>
    </citation>
    <scope>NUCLEOTIDE SEQUENCE [LARGE SCALE GENOMIC DNA]</scope>
    <source>
        <strain evidence="2 3">DSM 14418</strain>
    </source>
</reference>
<dbReference type="InterPro" id="IPR041657">
    <property type="entry name" value="HTH_17"/>
</dbReference>
<name>A0A3N4ZSY2_9MICO</name>
<dbReference type="InterPro" id="IPR009061">
    <property type="entry name" value="DNA-bd_dom_put_sf"/>
</dbReference>
<dbReference type="AlphaFoldDB" id="A0A3N4ZSY2"/>
<evidence type="ECO:0000313" key="3">
    <source>
        <dbReference type="Proteomes" id="UP000280726"/>
    </source>
</evidence>
<keyword evidence="3" id="KW-1185">Reference proteome</keyword>
<organism evidence="2 3">
    <name type="scientific">Georgenia muralis</name>
    <dbReference type="NCBI Taxonomy" id="154117"/>
    <lineage>
        <taxon>Bacteria</taxon>
        <taxon>Bacillati</taxon>
        <taxon>Actinomycetota</taxon>
        <taxon>Actinomycetes</taxon>
        <taxon>Micrococcales</taxon>
        <taxon>Bogoriellaceae</taxon>
        <taxon>Georgenia</taxon>
    </lineage>
</organism>
<dbReference type="OrthoDB" id="4870800at2"/>
<dbReference type="Proteomes" id="UP000280726">
    <property type="component" value="Unassembled WGS sequence"/>
</dbReference>
<dbReference type="NCBIfam" id="TIGR01764">
    <property type="entry name" value="excise"/>
    <property type="match status" value="1"/>
</dbReference>
<dbReference type="SUPFAM" id="SSF46955">
    <property type="entry name" value="Putative DNA-binding domain"/>
    <property type="match status" value="1"/>
</dbReference>
<evidence type="ECO:0000313" key="2">
    <source>
        <dbReference type="EMBL" id="RPF28618.1"/>
    </source>
</evidence>
<dbReference type="EMBL" id="RKRA01000001">
    <property type="protein sequence ID" value="RPF28618.1"/>
    <property type="molecule type" value="Genomic_DNA"/>
</dbReference>
<proteinExistence type="predicted"/>
<accession>A0A3N4ZSY2</accession>
<protein>
    <submittedName>
        <fullName evidence="2">Excisionase family DNA binding protein</fullName>
    </submittedName>
</protein>
<dbReference type="InterPro" id="IPR010093">
    <property type="entry name" value="SinI_DNA-bd"/>
</dbReference>
<sequence>MRSSKTTTVPSAALPANLVSLAVAAEHIGVHPKTLRRRIADGTLTGYRIGRMVRVDLDEVARCLITTITTTRTVA</sequence>
<comment type="caution">
    <text evidence="2">The sequence shown here is derived from an EMBL/GenBank/DDBJ whole genome shotgun (WGS) entry which is preliminary data.</text>
</comment>
<evidence type="ECO:0000259" key="1">
    <source>
        <dbReference type="Pfam" id="PF12728"/>
    </source>
</evidence>